<accession>M5FWB4</accession>
<reference evidence="1 2" key="1">
    <citation type="journal article" date="2012" name="Science">
        <title>The Paleozoic origin of enzymatic lignin decomposition reconstructed from 31 fungal genomes.</title>
        <authorList>
            <person name="Floudas D."/>
            <person name="Binder M."/>
            <person name="Riley R."/>
            <person name="Barry K."/>
            <person name="Blanchette R.A."/>
            <person name="Henrissat B."/>
            <person name="Martinez A.T."/>
            <person name="Otillar R."/>
            <person name="Spatafora J.W."/>
            <person name="Yadav J.S."/>
            <person name="Aerts A."/>
            <person name="Benoit I."/>
            <person name="Boyd A."/>
            <person name="Carlson A."/>
            <person name="Copeland A."/>
            <person name="Coutinho P.M."/>
            <person name="de Vries R.P."/>
            <person name="Ferreira P."/>
            <person name="Findley K."/>
            <person name="Foster B."/>
            <person name="Gaskell J."/>
            <person name="Glotzer D."/>
            <person name="Gorecki P."/>
            <person name="Heitman J."/>
            <person name="Hesse C."/>
            <person name="Hori C."/>
            <person name="Igarashi K."/>
            <person name="Jurgens J.A."/>
            <person name="Kallen N."/>
            <person name="Kersten P."/>
            <person name="Kohler A."/>
            <person name="Kuees U."/>
            <person name="Kumar T.K.A."/>
            <person name="Kuo A."/>
            <person name="LaButti K."/>
            <person name="Larrondo L.F."/>
            <person name="Lindquist E."/>
            <person name="Ling A."/>
            <person name="Lombard V."/>
            <person name="Lucas S."/>
            <person name="Lundell T."/>
            <person name="Martin R."/>
            <person name="McLaughlin D.J."/>
            <person name="Morgenstern I."/>
            <person name="Morin E."/>
            <person name="Murat C."/>
            <person name="Nagy L.G."/>
            <person name="Nolan M."/>
            <person name="Ohm R.A."/>
            <person name="Patyshakuliyeva A."/>
            <person name="Rokas A."/>
            <person name="Ruiz-Duenas F.J."/>
            <person name="Sabat G."/>
            <person name="Salamov A."/>
            <person name="Samejima M."/>
            <person name="Schmutz J."/>
            <person name="Slot J.C."/>
            <person name="St John F."/>
            <person name="Stenlid J."/>
            <person name="Sun H."/>
            <person name="Sun S."/>
            <person name="Syed K."/>
            <person name="Tsang A."/>
            <person name="Wiebenga A."/>
            <person name="Young D."/>
            <person name="Pisabarro A."/>
            <person name="Eastwood D.C."/>
            <person name="Martin F."/>
            <person name="Cullen D."/>
            <person name="Grigoriev I.V."/>
            <person name="Hibbett D.S."/>
        </authorList>
    </citation>
    <scope>NUCLEOTIDE SEQUENCE [LARGE SCALE GENOMIC DNA]</scope>
    <source>
        <strain evidence="1 2">DJM-731 SS1</strain>
    </source>
</reference>
<dbReference type="Gene3D" id="3.40.50.620">
    <property type="entry name" value="HUPs"/>
    <property type="match status" value="1"/>
</dbReference>
<dbReference type="AlphaFoldDB" id="M5FWB4"/>
<protein>
    <submittedName>
        <fullName evidence="1">Uncharacterized protein</fullName>
    </submittedName>
</protein>
<dbReference type="GeneID" id="63686278"/>
<keyword evidence="2" id="KW-1185">Reference proteome</keyword>
<dbReference type="STRING" id="1858805.M5FWB4"/>
<dbReference type="InterPro" id="IPR014729">
    <property type="entry name" value="Rossmann-like_a/b/a_fold"/>
</dbReference>
<organism evidence="1 2">
    <name type="scientific">Dacryopinax primogenitus (strain DJM 731)</name>
    <name type="common">Brown rot fungus</name>
    <dbReference type="NCBI Taxonomy" id="1858805"/>
    <lineage>
        <taxon>Eukaryota</taxon>
        <taxon>Fungi</taxon>
        <taxon>Dikarya</taxon>
        <taxon>Basidiomycota</taxon>
        <taxon>Agaricomycotina</taxon>
        <taxon>Dacrymycetes</taxon>
        <taxon>Dacrymycetales</taxon>
        <taxon>Dacrymycetaceae</taxon>
        <taxon>Dacryopinax</taxon>
    </lineage>
</organism>
<gene>
    <name evidence="1" type="ORF">DACRYDRAFT_16634</name>
</gene>
<dbReference type="HOGENOM" id="CLU_1053826_0_0_1"/>
<dbReference type="EMBL" id="JH795866">
    <property type="protein sequence ID" value="EJU00664.1"/>
    <property type="molecule type" value="Genomic_DNA"/>
</dbReference>
<dbReference type="OrthoDB" id="438179at2759"/>
<dbReference type="Proteomes" id="UP000030653">
    <property type="component" value="Unassembled WGS sequence"/>
</dbReference>
<name>M5FWB4_DACPD</name>
<dbReference type="RefSeq" id="XP_040627561.1">
    <property type="nucleotide sequence ID" value="XM_040771216.1"/>
</dbReference>
<evidence type="ECO:0000313" key="2">
    <source>
        <dbReference type="Proteomes" id="UP000030653"/>
    </source>
</evidence>
<sequence>MQKHKGQRNGSMCEPLLPSLWGLGHPGWHIECSVMAFPHHDNEIAQSEPWNGKMDYKEALVQEVHSVKTAIHNFFTLIKVLIAKSNVALTAGDQSHGYHGEEKELVAQRIVLYHSKKKSIANISVMQVVALWVMKMLRMFGLSKGNQAGLGGGIGWGKAATREVDNVDLTQCANPIILMWAHDEKAVAAAEKNQLAPSKMFKHLHVPEGMYGSWDEEGLPLMEGEGQWLSTSKHKIKKNKKWLDEQKKMHGEWKKWQEEEGGQA</sequence>
<dbReference type="SUPFAM" id="SSF52374">
    <property type="entry name" value="Nucleotidylyl transferase"/>
    <property type="match status" value="1"/>
</dbReference>
<evidence type="ECO:0000313" key="1">
    <source>
        <dbReference type="EMBL" id="EJU00664.1"/>
    </source>
</evidence>
<proteinExistence type="predicted"/>